<gene>
    <name evidence="3" type="ORF">DDE18_09830</name>
</gene>
<dbReference type="SUPFAM" id="SSF52540">
    <property type="entry name" value="P-loop containing nucleoside triphosphate hydrolases"/>
    <property type="match status" value="1"/>
</dbReference>
<sequence length="527" mass="56735">MAFATAHSIALRGAQGHLIDVQVDLSSGMVGTSVVGRPDATLNEARDRVKMAINNTEPHSWPSTKRVTILLAPADLPKSGTHFDLAMAVAVKAADRKVPVGALEDTVFIGELTLSGQLRAVPGVLPMVMAAAARGIRRVFVPETQAHEASHVPGMTVFGMRSLAQVVAELRGDDVPDADPVAPMSASPLLSWRGHRAREDVDMADVVGLDDVKFALEVAAAGTHHVLLIGPKGSGKTTMAERVPSLLPDLTQEQSLELSAIHSLAGVLEDGLITRPPFFAPHHDASVASLLGGGTGRVRPGELTRAHHGVLFLDELPLFRADVVDALRQPMESGEITVARGEESATYPARGLVVLAANPCPCGNYALQPGLDTCRCKETVRNHYRRKLTGPVLDRIDITREFTSPGPQLLHDRFAPVTDSATIRSRVAQARRVQAQRYTGRGWAVNGHVPGPELLRSWPLTDEGQRRLEEELYAGRLTRRGVVRVHRVAWTVADLAGVERPGVAEVEVALLLRKGDPLPDRVLRRAA</sequence>
<proteinExistence type="inferred from homology"/>
<dbReference type="InterPro" id="IPR003593">
    <property type="entry name" value="AAA+_ATPase"/>
</dbReference>
<dbReference type="Gene3D" id="3.40.50.300">
    <property type="entry name" value="P-loop containing nucleotide triphosphate hydrolases"/>
    <property type="match status" value="1"/>
</dbReference>
<comment type="caution">
    <text evidence="3">The sequence shown here is derived from an EMBL/GenBank/DDBJ whole genome shotgun (WGS) entry which is preliminary data.</text>
</comment>
<dbReference type="InterPro" id="IPR014721">
    <property type="entry name" value="Ribsml_uS5_D2-typ_fold_subgr"/>
</dbReference>
<dbReference type="PANTHER" id="PTHR32039">
    <property type="entry name" value="MAGNESIUM-CHELATASE SUBUNIT CHLI"/>
    <property type="match status" value="1"/>
</dbReference>
<feature type="domain" description="AAA+ ATPase" evidence="2">
    <location>
        <begin position="222"/>
        <end position="383"/>
    </location>
</feature>
<dbReference type="EMBL" id="QDGZ01000004">
    <property type="protein sequence ID" value="PVG82662.1"/>
    <property type="molecule type" value="Genomic_DNA"/>
</dbReference>
<dbReference type="Gene3D" id="3.30.230.10">
    <property type="match status" value="1"/>
</dbReference>
<protein>
    <submittedName>
        <fullName evidence="3">Magnesium chelatase</fullName>
    </submittedName>
</protein>
<dbReference type="InterPro" id="IPR027417">
    <property type="entry name" value="P-loop_NTPase"/>
</dbReference>
<keyword evidence="4" id="KW-1185">Reference proteome</keyword>
<dbReference type="InterPro" id="IPR000523">
    <property type="entry name" value="Mg_chelatse_chII-like_cat_dom"/>
</dbReference>
<dbReference type="InterPro" id="IPR020568">
    <property type="entry name" value="Ribosomal_Su5_D2-typ_SF"/>
</dbReference>
<comment type="similarity">
    <text evidence="1">Belongs to the Mg-chelatase subunits D/I family. ComM subfamily.</text>
</comment>
<evidence type="ECO:0000259" key="2">
    <source>
        <dbReference type="SMART" id="SM00382"/>
    </source>
</evidence>
<dbReference type="GO" id="GO:0005524">
    <property type="term" value="F:ATP binding"/>
    <property type="evidence" value="ECO:0007669"/>
    <property type="project" value="InterPro"/>
</dbReference>
<organism evidence="3 4">
    <name type="scientific">Nocardioides gansuensis</name>
    <dbReference type="NCBI Taxonomy" id="2138300"/>
    <lineage>
        <taxon>Bacteria</taxon>
        <taxon>Bacillati</taxon>
        <taxon>Actinomycetota</taxon>
        <taxon>Actinomycetes</taxon>
        <taxon>Propionibacteriales</taxon>
        <taxon>Nocardioidaceae</taxon>
        <taxon>Nocardioides</taxon>
    </lineage>
</organism>
<dbReference type="InterPro" id="IPR004482">
    <property type="entry name" value="Mg_chelat-rel"/>
</dbReference>
<dbReference type="NCBIfam" id="TIGR00368">
    <property type="entry name" value="YifB family Mg chelatase-like AAA ATPase"/>
    <property type="match status" value="1"/>
</dbReference>
<dbReference type="InterPro" id="IPR045006">
    <property type="entry name" value="CHLI-like"/>
</dbReference>
<dbReference type="PANTHER" id="PTHR32039:SF7">
    <property type="entry name" value="COMPETENCE PROTEIN COMM"/>
    <property type="match status" value="1"/>
</dbReference>
<dbReference type="AlphaFoldDB" id="A0A2T8FAB5"/>
<evidence type="ECO:0000313" key="4">
    <source>
        <dbReference type="Proteomes" id="UP000246018"/>
    </source>
</evidence>
<dbReference type="RefSeq" id="WP_116572094.1">
    <property type="nucleotide sequence ID" value="NZ_QDGZ01000004.1"/>
</dbReference>
<dbReference type="Pfam" id="PF13335">
    <property type="entry name" value="Mg_chelatase_C"/>
    <property type="match status" value="1"/>
</dbReference>
<name>A0A2T8FAB5_9ACTN</name>
<dbReference type="OrthoDB" id="9813147at2"/>
<evidence type="ECO:0000256" key="1">
    <source>
        <dbReference type="ARBA" id="ARBA00006354"/>
    </source>
</evidence>
<dbReference type="Proteomes" id="UP000246018">
    <property type="component" value="Unassembled WGS sequence"/>
</dbReference>
<dbReference type="SUPFAM" id="SSF54211">
    <property type="entry name" value="Ribosomal protein S5 domain 2-like"/>
    <property type="match status" value="1"/>
</dbReference>
<evidence type="ECO:0000313" key="3">
    <source>
        <dbReference type="EMBL" id="PVG82662.1"/>
    </source>
</evidence>
<dbReference type="InterPro" id="IPR025158">
    <property type="entry name" value="Mg_chelat-rel_C"/>
</dbReference>
<dbReference type="Pfam" id="PF13541">
    <property type="entry name" value="ChlI"/>
    <property type="match status" value="1"/>
</dbReference>
<reference evidence="3 4" key="1">
    <citation type="submission" date="2018-04" db="EMBL/GenBank/DDBJ databases">
        <title>Genome of Nocardioides gansuensis WSJ-1.</title>
        <authorList>
            <person name="Wu S."/>
            <person name="Wang G."/>
        </authorList>
    </citation>
    <scope>NUCLEOTIDE SEQUENCE [LARGE SCALE GENOMIC DNA]</scope>
    <source>
        <strain evidence="3 4">WSJ-1</strain>
    </source>
</reference>
<accession>A0A2T8FAB5</accession>
<dbReference type="SMART" id="SM00382">
    <property type="entry name" value="AAA"/>
    <property type="match status" value="1"/>
</dbReference>
<dbReference type="Pfam" id="PF01078">
    <property type="entry name" value="Mg_chelatase"/>
    <property type="match status" value="1"/>
</dbReference>